<dbReference type="SUPFAM" id="SSF58104">
    <property type="entry name" value="Methyl-accepting chemotaxis protein (MCP) signaling domain"/>
    <property type="match status" value="1"/>
</dbReference>
<evidence type="ECO:0000259" key="3">
    <source>
        <dbReference type="Pfam" id="PF10145"/>
    </source>
</evidence>
<dbReference type="AlphaFoldDB" id="A0A455WAV0"/>
<protein>
    <recommendedName>
        <fullName evidence="3">Phage tail tape measure protein domain-containing protein</fullName>
    </recommendedName>
</protein>
<feature type="coiled-coil region" evidence="2">
    <location>
        <begin position="635"/>
        <end position="680"/>
    </location>
</feature>
<dbReference type="PANTHER" id="PTHR37813">
    <property type="entry name" value="FELS-2 PROPHAGE PROTEIN"/>
    <property type="match status" value="1"/>
</dbReference>
<sequence length="923" mass="96305">MADLKKTVELIFGGVDNTGGAISSVGRGLDSLVDKTGNVTGFLADITDSIVKLDLALAAAGVGITAFAVKLSDDFDTAFGEIATLIGQPADNLRDFQAQILEYSERSSASLDQITSATYGAISAGVDYQNSLELIAAAEQLAIAGKADLGDTTAALVSTMNAFGASADEAGAYADTFFTAVQLGQTTIPELGAAIGRLAPLAAAAGLSFDEMAGAIATITAETGTGTAEAITGIRAAITAILKPSKDASDLAKELGLEFNAAALESKGFAGILEDVAEATGGNTEVIARLFGSVEALAPVLALTGNASEKFAENLGAFQNNAGAAATASQELANTLGNLGQTLRNNVESALIGLGGRLTDETRSAVVSITSIFNSLVNEIKLDDGAFAPILDGLEGLAQDIDRKLQVIAQNFPEALSGLDLTGLLAAFGDLGDELNDLFVGLFGNVDLSTVEGLQAAMQRVVDAFTALVQISAGIADGIEPLFRAIGRGIEEFEKLDDATMRSIGEILGLGKAIDTVLPAIGGLAGGLESIGTGLTALAGAQGFKALLGNLESVRTIASGAGRFGLVGAALIGSAGAGYGIGTLLNEYIIGPLEDYFGNSIGGWLYELLNADEIAKLEAEFNGFGNQVEATARETEELRRLNDRLADSLDNTKQAAELDIDALNKRAAELVENANQQRLLNDSLSGYSGNQREATTAIEELTDAVSESGGALGEISRTTKELSDNNRSLQLGYDETTGKINSFSGTIVKSGKSIDDTAKKTEELVKQSEAYQLKLLDIASNERIAVIESKVKLDIAEVEANAQRVEAIAKTISDTFESTGSVITDLFGGFDDASRTTQIELSKQIREEQAMRKQALDDQSKLTQAEVDYIRQKTRALQRGDAMIKVDGAGLQPHLEAFMFEILREIQLRVNADGEEMLLGLSQ</sequence>
<proteinExistence type="predicted"/>
<keyword evidence="2" id="KW-0175">Coiled coil</keyword>
<reference evidence="4" key="1">
    <citation type="submission" date="2019-03" db="EMBL/GenBank/DDBJ databases">
        <title>Whole genome analysis of nitrate-reducing bacteria Marinobacter hydrocarbonoclasticus YB03.</title>
        <authorList>
            <person name="Azam A.H."/>
            <person name="Yuk S.R."/>
            <person name="Kamarisima K."/>
            <person name="Miyanaga K."/>
            <person name="Tanji Y."/>
        </authorList>
    </citation>
    <scope>NUCLEOTIDE SEQUENCE</scope>
    <source>
        <strain evidence="4">YB03</strain>
    </source>
</reference>
<feature type="domain" description="Phage tail tape measure protein" evidence="3">
    <location>
        <begin position="98"/>
        <end position="292"/>
    </location>
</feature>
<dbReference type="InterPro" id="IPR010090">
    <property type="entry name" value="Phage_tape_meas"/>
</dbReference>
<evidence type="ECO:0000256" key="2">
    <source>
        <dbReference type="SAM" id="Coils"/>
    </source>
</evidence>
<dbReference type="PANTHER" id="PTHR37813:SF1">
    <property type="entry name" value="FELS-2 PROPHAGE PROTEIN"/>
    <property type="match status" value="1"/>
</dbReference>
<dbReference type="EMBL" id="AP019537">
    <property type="protein sequence ID" value="BBJ03815.1"/>
    <property type="molecule type" value="Genomic_DNA"/>
</dbReference>
<gene>
    <name evidence="4" type="ORF">YBY_16630</name>
</gene>
<organism evidence="4">
    <name type="scientific">Marinobacter nauticus</name>
    <name type="common">Marinobacter hydrocarbonoclasticus</name>
    <name type="synonym">Marinobacter aquaeolei</name>
    <dbReference type="NCBI Taxonomy" id="2743"/>
    <lineage>
        <taxon>Bacteria</taxon>
        <taxon>Pseudomonadati</taxon>
        <taxon>Pseudomonadota</taxon>
        <taxon>Gammaproteobacteria</taxon>
        <taxon>Pseudomonadales</taxon>
        <taxon>Marinobacteraceae</taxon>
        <taxon>Marinobacter</taxon>
    </lineage>
</organism>
<keyword evidence="1" id="KW-1188">Viral release from host cell</keyword>
<accession>A0A455WAV0</accession>
<evidence type="ECO:0000313" key="4">
    <source>
        <dbReference type="EMBL" id="BBJ03815.1"/>
    </source>
</evidence>
<evidence type="ECO:0000256" key="1">
    <source>
        <dbReference type="ARBA" id="ARBA00022612"/>
    </source>
</evidence>
<dbReference type="NCBIfam" id="TIGR01760">
    <property type="entry name" value="tape_meas_TP901"/>
    <property type="match status" value="1"/>
</dbReference>
<dbReference type="Pfam" id="PF10145">
    <property type="entry name" value="PhageMin_Tail"/>
    <property type="match status" value="1"/>
</dbReference>
<name>A0A455WAV0_MARNT</name>